<dbReference type="OrthoDB" id="6485482at2"/>
<protein>
    <submittedName>
        <fullName evidence="2">YfhG lipoprotein</fullName>
    </submittedName>
</protein>
<accession>A0A1I0DVE5</accession>
<reference evidence="3" key="1">
    <citation type="submission" date="2016-10" db="EMBL/GenBank/DDBJ databases">
        <authorList>
            <person name="Varghese N."/>
            <person name="Submissions S."/>
        </authorList>
    </citation>
    <scope>NUCLEOTIDE SEQUENCE [LARGE SCALE GENOMIC DNA]</scope>
    <source>
        <strain evidence="3">DSM 18579</strain>
    </source>
</reference>
<dbReference type="Pfam" id="PF13942">
    <property type="entry name" value="Lipoprotein_20"/>
    <property type="match status" value="1"/>
</dbReference>
<dbReference type="STRING" id="1123402.SAMN02583745_02144"/>
<keyword evidence="3" id="KW-1185">Reference proteome</keyword>
<keyword evidence="1" id="KW-0732">Signal</keyword>
<dbReference type="Proteomes" id="UP000242642">
    <property type="component" value="Unassembled WGS sequence"/>
</dbReference>
<evidence type="ECO:0000313" key="3">
    <source>
        <dbReference type="Proteomes" id="UP000242642"/>
    </source>
</evidence>
<name>A0A1I0DVE5_9GAMM</name>
<sequence length="308" mass="34822">MLNLTNKLLLKIIVNVSTFFCMGISVAIAEPTPDSSIYNFKIKDYQSDTCDAIFQEQDRLRITNASYWIKMLGCASEYSSTANRGRANSYDLGVWPDAFSWIISISNANPSINERKKMISLLQTHDVNIPNNIRPLTDIIHQLQTKELSLLELAESQDADFIALTDKVTKLELDNALLAKQLAATNLKLEHLADVEMQLSLRRQLQNQIEPPTENLGEDELNGLQAQIDSATNEMLYLDTNNKSLKIDFITPMKLTQTESLPLGPYNPLKLSPSNDQLNWYLPLAKNSAYVQNQSDFFELVKFLQSKS</sequence>
<dbReference type="EMBL" id="FOHV01000020">
    <property type="protein sequence ID" value="SET36605.1"/>
    <property type="molecule type" value="Genomic_DNA"/>
</dbReference>
<feature type="signal peptide" evidence="1">
    <location>
        <begin position="1"/>
        <end position="29"/>
    </location>
</feature>
<evidence type="ECO:0000256" key="1">
    <source>
        <dbReference type="SAM" id="SignalP"/>
    </source>
</evidence>
<evidence type="ECO:0000313" key="2">
    <source>
        <dbReference type="EMBL" id="SET36605.1"/>
    </source>
</evidence>
<keyword evidence="2" id="KW-0449">Lipoprotein</keyword>
<gene>
    <name evidence="2" type="ORF">SAMN02583745_02144</name>
</gene>
<feature type="chain" id="PRO_5017376281" evidence="1">
    <location>
        <begin position="30"/>
        <end position="308"/>
    </location>
</feature>
<proteinExistence type="predicted"/>
<organism evidence="2 3">
    <name type="scientific">Thorsellia anophelis DSM 18579</name>
    <dbReference type="NCBI Taxonomy" id="1123402"/>
    <lineage>
        <taxon>Bacteria</taxon>
        <taxon>Pseudomonadati</taxon>
        <taxon>Pseudomonadota</taxon>
        <taxon>Gammaproteobacteria</taxon>
        <taxon>Enterobacterales</taxon>
        <taxon>Thorselliaceae</taxon>
        <taxon>Thorsellia</taxon>
    </lineage>
</organism>
<dbReference type="AlphaFoldDB" id="A0A1I0DVE5"/>
<dbReference type="InterPro" id="IPR025262">
    <property type="entry name" value="QseG"/>
</dbReference>